<sequence length="469" mass="47501">MAVTLTAAALTVVGSLPAAAQEDGRASVAGRDRLAARGTVVASSSPALPQIAAASWLVADLDTGQVLAAKDAHGQYAPASTLKALTAVTLIPELPAGRVVRASFDDVNVEGSRVGVVENVDYSVGELFAALLMVSGNDAANVLASTAGGQERTAELMNAKAAALGARDTHAVNPHGLDAPGQVSSAYDLALIARAGLDDPDFSRYVSTVSSSVNAPGGARIEIRNKNKLLGRYPGALGVKNGFTTAARASFIGAAERNGRRLVVTMMRADPRVFDEAVELLDWGFAAPSAAPVGRLVRPSREAAATAASEQLGAAPSGGGRGTSVGQRTGGATSSEASAGVTAQEATGLPVTLAGLGLAAAALMVVRVRPAAAAGRASGRRPGRAAGSAGLSPRSGSARSGGSRSDSPRSDSPRSDSPRSDSPRSDSPRSDSARTSSPRPSSGRGPADRPPVPRRPVERHRAPRHDHPR</sequence>
<dbReference type="InterPro" id="IPR001967">
    <property type="entry name" value="Peptidase_S11_N"/>
</dbReference>
<accession>A0A6J4KWM2</accession>
<evidence type="ECO:0000256" key="2">
    <source>
        <dbReference type="ARBA" id="ARBA00022729"/>
    </source>
</evidence>
<feature type="active site" description="Proton acceptor" evidence="7">
    <location>
        <position position="83"/>
    </location>
</feature>
<evidence type="ECO:0000256" key="1">
    <source>
        <dbReference type="ARBA" id="ARBA00007164"/>
    </source>
</evidence>
<feature type="compositionally biased region" description="Polar residues" evidence="10">
    <location>
        <begin position="324"/>
        <end position="337"/>
    </location>
</feature>
<evidence type="ECO:0000256" key="9">
    <source>
        <dbReference type="RuleBase" id="RU004016"/>
    </source>
</evidence>
<organism evidence="13">
    <name type="scientific">uncultured Frankineae bacterium</name>
    <dbReference type="NCBI Taxonomy" id="437475"/>
    <lineage>
        <taxon>Bacteria</taxon>
        <taxon>Bacillati</taxon>
        <taxon>Actinomycetota</taxon>
        <taxon>Actinomycetes</taxon>
        <taxon>Frankiales</taxon>
        <taxon>environmental samples</taxon>
    </lineage>
</organism>
<dbReference type="GO" id="GO:0009002">
    <property type="term" value="F:serine-type D-Ala-D-Ala carboxypeptidase activity"/>
    <property type="evidence" value="ECO:0007669"/>
    <property type="project" value="UniProtKB-EC"/>
</dbReference>
<dbReference type="GO" id="GO:0071555">
    <property type="term" value="P:cell wall organization"/>
    <property type="evidence" value="ECO:0007669"/>
    <property type="project" value="UniProtKB-KW"/>
</dbReference>
<feature type="region of interest" description="Disordered" evidence="10">
    <location>
        <begin position="307"/>
        <end position="343"/>
    </location>
</feature>
<dbReference type="InterPro" id="IPR012338">
    <property type="entry name" value="Beta-lactam/transpept-like"/>
</dbReference>
<dbReference type="PANTHER" id="PTHR21581">
    <property type="entry name" value="D-ALANYL-D-ALANINE CARBOXYPEPTIDASE"/>
    <property type="match status" value="1"/>
</dbReference>
<keyword evidence="4" id="KW-0133">Cell shape</keyword>
<protein>
    <submittedName>
        <fullName evidence="13">D-alanyl-D-alanine carboxypeptidase</fullName>
        <ecNumber evidence="13">3.4.16.4</ecNumber>
    </submittedName>
</protein>
<feature type="compositionally biased region" description="Low complexity" evidence="10">
    <location>
        <begin position="433"/>
        <end position="445"/>
    </location>
</feature>
<feature type="region of interest" description="Disordered" evidence="10">
    <location>
        <begin position="373"/>
        <end position="469"/>
    </location>
</feature>
<dbReference type="Gene3D" id="3.40.710.10">
    <property type="entry name" value="DD-peptidase/beta-lactamase superfamily"/>
    <property type="match status" value="1"/>
</dbReference>
<feature type="active site" evidence="7">
    <location>
        <position position="135"/>
    </location>
</feature>
<evidence type="ECO:0000256" key="10">
    <source>
        <dbReference type="SAM" id="MobiDB-lite"/>
    </source>
</evidence>
<evidence type="ECO:0000256" key="5">
    <source>
        <dbReference type="ARBA" id="ARBA00022984"/>
    </source>
</evidence>
<evidence type="ECO:0000256" key="8">
    <source>
        <dbReference type="PIRSR" id="PIRSR618044-2"/>
    </source>
</evidence>
<feature type="compositionally biased region" description="Low complexity" evidence="10">
    <location>
        <begin position="384"/>
        <end position="405"/>
    </location>
</feature>
<evidence type="ECO:0000256" key="11">
    <source>
        <dbReference type="SAM" id="SignalP"/>
    </source>
</evidence>
<dbReference type="AlphaFoldDB" id="A0A6J4KWM2"/>
<dbReference type="GO" id="GO:0006508">
    <property type="term" value="P:proteolysis"/>
    <property type="evidence" value="ECO:0007669"/>
    <property type="project" value="InterPro"/>
</dbReference>
<feature type="binding site" evidence="8">
    <location>
        <position position="240"/>
    </location>
    <ligand>
        <name>substrate</name>
    </ligand>
</feature>
<keyword evidence="13" id="KW-0645">Protease</keyword>
<reference evidence="13" key="1">
    <citation type="submission" date="2020-02" db="EMBL/GenBank/DDBJ databases">
        <authorList>
            <person name="Meier V. D."/>
        </authorList>
    </citation>
    <scope>NUCLEOTIDE SEQUENCE</scope>
    <source>
        <strain evidence="13">AVDCRST_MAG07</strain>
    </source>
</reference>
<feature type="domain" description="Peptidase S11 D-alanyl-D-alanine carboxypeptidase A N-terminal" evidence="12">
    <location>
        <begin position="46"/>
        <end position="270"/>
    </location>
</feature>
<dbReference type="Pfam" id="PF00768">
    <property type="entry name" value="Peptidase_S11"/>
    <property type="match status" value="1"/>
</dbReference>
<feature type="signal peptide" evidence="11">
    <location>
        <begin position="1"/>
        <end position="20"/>
    </location>
</feature>
<feature type="compositionally biased region" description="Basic and acidic residues" evidence="10">
    <location>
        <begin position="406"/>
        <end position="432"/>
    </location>
</feature>
<dbReference type="EMBL" id="CADCUB010000051">
    <property type="protein sequence ID" value="CAA9316919.1"/>
    <property type="molecule type" value="Genomic_DNA"/>
</dbReference>
<keyword evidence="2 11" id="KW-0732">Signal</keyword>
<keyword evidence="3 13" id="KW-0378">Hydrolase</keyword>
<evidence type="ECO:0000256" key="6">
    <source>
        <dbReference type="ARBA" id="ARBA00023316"/>
    </source>
</evidence>
<evidence type="ECO:0000259" key="12">
    <source>
        <dbReference type="Pfam" id="PF00768"/>
    </source>
</evidence>
<feature type="chain" id="PRO_5027057765" evidence="11">
    <location>
        <begin position="21"/>
        <end position="469"/>
    </location>
</feature>
<evidence type="ECO:0000256" key="4">
    <source>
        <dbReference type="ARBA" id="ARBA00022960"/>
    </source>
</evidence>
<evidence type="ECO:0000256" key="7">
    <source>
        <dbReference type="PIRSR" id="PIRSR618044-1"/>
    </source>
</evidence>
<dbReference type="GO" id="GO:0008360">
    <property type="term" value="P:regulation of cell shape"/>
    <property type="evidence" value="ECO:0007669"/>
    <property type="project" value="UniProtKB-KW"/>
</dbReference>
<dbReference type="PANTHER" id="PTHR21581:SF33">
    <property type="entry name" value="D-ALANYL-D-ALANINE CARBOXYPEPTIDASE DACB"/>
    <property type="match status" value="1"/>
</dbReference>
<dbReference type="EC" id="3.4.16.4" evidence="13"/>
<dbReference type="PRINTS" id="PR00725">
    <property type="entry name" value="DADACBPTASE1"/>
</dbReference>
<gene>
    <name evidence="13" type="ORF">AVDCRST_MAG07-938</name>
</gene>
<comment type="similarity">
    <text evidence="1 9">Belongs to the peptidase S11 family.</text>
</comment>
<dbReference type="GO" id="GO:0009252">
    <property type="term" value="P:peptidoglycan biosynthetic process"/>
    <property type="evidence" value="ECO:0007669"/>
    <property type="project" value="UniProtKB-KW"/>
</dbReference>
<feature type="active site" description="Acyl-ester intermediate" evidence="7">
    <location>
        <position position="80"/>
    </location>
</feature>
<keyword evidence="13" id="KW-0121">Carboxypeptidase</keyword>
<keyword evidence="5" id="KW-0573">Peptidoglycan synthesis</keyword>
<evidence type="ECO:0000313" key="13">
    <source>
        <dbReference type="EMBL" id="CAA9316919.1"/>
    </source>
</evidence>
<dbReference type="InterPro" id="IPR018044">
    <property type="entry name" value="Peptidase_S11"/>
</dbReference>
<name>A0A6J4KWM2_9ACTN</name>
<keyword evidence="6" id="KW-0961">Cell wall biogenesis/degradation</keyword>
<dbReference type="SUPFAM" id="SSF56601">
    <property type="entry name" value="beta-lactamase/transpeptidase-like"/>
    <property type="match status" value="1"/>
</dbReference>
<evidence type="ECO:0000256" key="3">
    <source>
        <dbReference type="ARBA" id="ARBA00022801"/>
    </source>
</evidence>
<proteinExistence type="inferred from homology"/>